<dbReference type="EMBL" id="JAEUBF010001113">
    <property type="protein sequence ID" value="KAH3672722.1"/>
    <property type="molecule type" value="Genomic_DNA"/>
</dbReference>
<evidence type="ECO:0000313" key="3">
    <source>
        <dbReference type="Proteomes" id="UP000769528"/>
    </source>
</evidence>
<gene>
    <name evidence="2" type="ORF">WICMUC_004128</name>
</gene>
<dbReference type="InterPro" id="IPR038609">
    <property type="entry name" value="HDA1_su2/3_sf"/>
</dbReference>
<keyword evidence="1" id="KW-0175">Coiled coil</keyword>
<dbReference type="Gene3D" id="3.40.50.12360">
    <property type="match status" value="1"/>
</dbReference>
<dbReference type="OrthoDB" id="3647690at2759"/>
<dbReference type="InterPro" id="IPR026216">
    <property type="entry name" value="HDA3"/>
</dbReference>
<dbReference type="InterPro" id="IPR021006">
    <property type="entry name" value="Hda2/3"/>
</dbReference>
<dbReference type="Pfam" id="PF11496">
    <property type="entry name" value="HDA2-3"/>
    <property type="match status" value="1"/>
</dbReference>
<evidence type="ECO:0000256" key="1">
    <source>
        <dbReference type="SAM" id="Coils"/>
    </source>
</evidence>
<evidence type="ECO:0008006" key="4">
    <source>
        <dbReference type="Google" id="ProtNLM"/>
    </source>
</evidence>
<proteinExistence type="predicted"/>
<dbReference type="PRINTS" id="PR02093">
    <property type="entry name" value="HDA1SUBUNIT3"/>
</dbReference>
<evidence type="ECO:0000313" key="2">
    <source>
        <dbReference type="EMBL" id="KAH3672722.1"/>
    </source>
</evidence>
<organism evidence="2 3">
    <name type="scientific">Wickerhamomyces mucosus</name>
    <dbReference type="NCBI Taxonomy" id="1378264"/>
    <lineage>
        <taxon>Eukaryota</taxon>
        <taxon>Fungi</taxon>
        <taxon>Dikarya</taxon>
        <taxon>Ascomycota</taxon>
        <taxon>Saccharomycotina</taxon>
        <taxon>Saccharomycetes</taxon>
        <taxon>Phaffomycetales</taxon>
        <taxon>Wickerhamomycetaceae</taxon>
        <taxon>Wickerhamomyces</taxon>
    </lineage>
</organism>
<name>A0A9P8PII9_9ASCO</name>
<dbReference type="GO" id="GO:0070823">
    <property type="term" value="C:HDA1 complex"/>
    <property type="evidence" value="ECO:0007669"/>
    <property type="project" value="InterPro"/>
</dbReference>
<keyword evidence="3" id="KW-1185">Reference proteome</keyword>
<comment type="caution">
    <text evidence="2">The sequence shown here is derived from an EMBL/GenBank/DDBJ whole genome shotgun (WGS) entry which is preliminary data.</text>
</comment>
<accession>A0A9P8PII9</accession>
<dbReference type="Proteomes" id="UP000769528">
    <property type="component" value="Unassembled WGS sequence"/>
</dbReference>
<dbReference type="AlphaFoldDB" id="A0A9P8PII9"/>
<feature type="coiled-coil region" evidence="1">
    <location>
        <begin position="458"/>
        <end position="506"/>
    </location>
</feature>
<reference evidence="2" key="2">
    <citation type="submission" date="2021-01" db="EMBL/GenBank/DDBJ databases">
        <authorList>
            <person name="Schikora-Tamarit M.A."/>
        </authorList>
    </citation>
    <scope>NUCLEOTIDE SEQUENCE</scope>
    <source>
        <strain evidence="2">CBS6341</strain>
    </source>
</reference>
<reference evidence="2" key="1">
    <citation type="journal article" date="2021" name="Open Biol.">
        <title>Shared evolutionary footprints suggest mitochondrial oxidative damage underlies multiple complex I losses in fungi.</title>
        <authorList>
            <person name="Schikora-Tamarit M.A."/>
            <person name="Marcet-Houben M."/>
            <person name="Nosek J."/>
            <person name="Gabaldon T."/>
        </authorList>
    </citation>
    <scope>NUCLEOTIDE SEQUENCE</scope>
    <source>
        <strain evidence="2">CBS6341</strain>
    </source>
</reference>
<sequence>MDLFKILDTTPEPPIVNVHHSQNVSGDYWLPCPMSEYQKELTDQVISLHYSDILKYFETDDKDIVLLDSLEVLYLNSQLVATHPYMLVKHYLPKNLTAKDTPLNLAETSGKFQVLKDIISLIDDKSLNVAVVGRSGYRLLDLIESLLLSCRTNIKRHYGNYIKDPSKIKTKDLKELTCHIIPSDISGFKIDETFDLVFSFDITSQNEFLRSLKKTPKTPILRFVSTNSIDHIALYFRKEYNTELKTQDYLVDVTAATVVLRDRVGTLPPDLRPIYSKNLSYLKNWFQDFTSTPWPLPDVSPIKKYNSADVENSLLSEVHYEKKTAAKTRSTFYETKRLNQEYTSNPLKDINFGILSTNSNYQDSLTHKLLQNYNVLLKTLEISSEELKNIEQFKLLDEDFLLSDESKIIGEIDHIKSRIISANINSEKISPKIEILKHELENLKVEIGNFGSSSLFKINVLKKSINSLENKEQNLNEEIDYMKKEIQNAKNSIKESEESATKLYDEVKTNNQKLSSYFCQSDEDEDTSSQEIQRLISEKNQLNSAIHDNLRKLANYRSRTDNRRNSPSVK</sequence>
<protein>
    <recommendedName>
        <fullName evidence="4">HDA1 complex subunit 3</fullName>
    </recommendedName>
</protein>